<name>A0AAW0AYT0_9AGAR</name>
<feature type="region of interest" description="Disordered" evidence="1">
    <location>
        <begin position="1"/>
        <end position="50"/>
    </location>
</feature>
<keyword evidence="2" id="KW-1133">Transmembrane helix</keyword>
<feature type="transmembrane region" description="Helical" evidence="2">
    <location>
        <begin position="501"/>
        <end position="519"/>
    </location>
</feature>
<organism evidence="3 4">
    <name type="scientific">Paramarasmius palmivorus</name>
    <dbReference type="NCBI Taxonomy" id="297713"/>
    <lineage>
        <taxon>Eukaryota</taxon>
        <taxon>Fungi</taxon>
        <taxon>Dikarya</taxon>
        <taxon>Basidiomycota</taxon>
        <taxon>Agaricomycotina</taxon>
        <taxon>Agaricomycetes</taxon>
        <taxon>Agaricomycetidae</taxon>
        <taxon>Agaricales</taxon>
        <taxon>Marasmiineae</taxon>
        <taxon>Marasmiaceae</taxon>
        <taxon>Paramarasmius</taxon>
    </lineage>
</organism>
<feature type="region of interest" description="Disordered" evidence="1">
    <location>
        <begin position="404"/>
        <end position="425"/>
    </location>
</feature>
<accession>A0AAW0AYT0</accession>
<feature type="region of interest" description="Disordered" evidence="1">
    <location>
        <begin position="180"/>
        <end position="236"/>
    </location>
</feature>
<feature type="compositionally biased region" description="Basic residues" evidence="1">
    <location>
        <begin position="1"/>
        <end position="12"/>
    </location>
</feature>
<keyword evidence="2" id="KW-0472">Membrane</keyword>
<dbReference type="EMBL" id="JAYKXP010000246">
    <property type="protein sequence ID" value="KAK7017883.1"/>
    <property type="molecule type" value="Genomic_DNA"/>
</dbReference>
<evidence type="ECO:0000313" key="4">
    <source>
        <dbReference type="Proteomes" id="UP001383192"/>
    </source>
</evidence>
<evidence type="ECO:0000313" key="3">
    <source>
        <dbReference type="EMBL" id="KAK7017883.1"/>
    </source>
</evidence>
<protein>
    <submittedName>
        <fullName evidence="3">Uncharacterized protein</fullName>
    </submittedName>
</protein>
<keyword evidence="4" id="KW-1185">Reference proteome</keyword>
<evidence type="ECO:0000256" key="1">
    <source>
        <dbReference type="SAM" id="MobiDB-lite"/>
    </source>
</evidence>
<feature type="compositionally biased region" description="Basic residues" evidence="1">
    <location>
        <begin position="35"/>
        <end position="44"/>
    </location>
</feature>
<comment type="caution">
    <text evidence="3">The sequence shown here is derived from an EMBL/GenBank/DDBJ whole genome shotgun (WGS) entry which is preliminary data.</text>
</comment>
<evidence type="ECO:0000256" key="2">
    <source>
        <dbReference type="SAM" id="Phobius"/>
    </source>
</evidence>
<feature type="compositionally biased region" description="Basic and acidic residues" evidence="1">
    <location>
        <begin position="110"/>
        <end position="125"/>
    </location>
</feature>
<feature type="compositionally biased region" description="Low complexity" evidence="1">
    <location>
        <begin position="13"/>
        <end position="22"/>
    </location>
</feature>
<gene>
    <name evidence="3" type="ORF">VNI00_018558</name>
</gene>
<feature type="region of interest" description="Disordered" evidence="1">
    <location>
        <begin position="108"/>
        <end position="163"/>
    </location>
</feature>
<dbReference type="AlphaFoldDB" id="A0AAW0AYT0"/>
<sequence>MAPNKPVKRKRSSSLGRGPGPSIKRAVTGVATRPRPQRIRKPTQKKREADEVEVLLDEHDDQIDWPLTDIEEQGGAVEETEAVEENGVVEENGPVEDEEQFLIISSGDEEASKAIDSSRKFQVHNERKKGRNLPASANPANGVVTRKPKTPCRPRAPTPDTTKWYRHACALSKKKNMFIDDEASDGEGDNFTSHKPEEEEYDRDDFVVSDSEKEPTPPPKQDRRKGKERQPESDHETMSLLIARNPAVINGILDVALQDSELQELYNDLATQALPSQQLKGIMTFRQYSGFSNPGHVDPKQFDYFKDCVYFRDPVSGLPDIPAVFMIPAVCLKSELNKEFDPDASYADSFAKKIYVKTFNQEYRLLEAACGEFTSSSVLHGPLSSDGAMIFSTKKKRWARKPDVKSKSAFEEDDGNEPGPSKAASKTSLEAYPSYLLYNEEVPIYDGLACPAVSHTGFNARPGHLATFQKLPKLNPREVEPETLVMVGFTISKFPVLPETVFPTIFFNVLFVIVVAEPVSRA</sequence>
<reference evidence="3 4" key="1">
    <citation type="submission" date="2024-01" db="EMBL/GenBank/DDBJ databases">
        <title>A draft genome for a cacao thread blight-causing isolate of Paramarasmius palmivorus.</title>
        <authorList>
            <person name="Baruah I.K."/>
            <person name="Bukari Y."/>
            <person name="Amoako-Attah I."/>
            <person name="Meinhardt L.W."/>
            <person name="Bailey B.A."/>
            <person name="Cohen S.P."/>
        </authorList>
    </citation>
    <scope>NUCLEOTIDE SEQUENCE [LARGE SCALE GENOMIC DNA]</scope>
    <source>
        <strain evidence="3 4">GH-12</strain>
    </source>
</reference>
<feature type="compositionally biased region" description="Basic and acidic residues" evidence="1">
    <location>
        <begin position="204"/>
        <end position="215"/>
    </location>
</feature>
<dbReference type="Proteomes" id="UP001383192">
    <property type="component" value="Unassembled WGS sequence"/>
</dbReference>
<keyword evidence="2" id="KW-0812">Transmembrane</keyword>
<proteinExistence type="predicted"/>